<evidence type="ECO:0000313" key="2">
    <source>
        <dbReference type="Proteomes" id="UP001235712"/>
    </source>
</evidence>
<sequence length="215" mass="23141">MKPFVFRPAQGPWSSDVSWLFVCLLPDVTRDAALGELLAGCREAMRGFPIATVPDGELRVTLAQVGDATADRIDPAQRAALLEGLRERLAGQQPFEITAGSPLAYATGALLDLEDEPLQELIGTLRAAIRELRGEAAGTFHPGVTHMTLGYAHGEASTDELARKLRRVRPSHARMRVDSVHLLEVRVSDSGFGWTKVGSVGLPGRDDLPQVVGQG</sequence>
<dbReference type="Pfam" id="PF13563">
    <property type="entry name" value="2_5_RNA_ligase2"/>
    <property type="match status" value="1"/>
</dbReference>
<name>A0ABT9PCI3_9ACTN</name>
<dbReference type="SUPFAM" id="SSF55144">
    <property type="entry name" value="LigT-like"/>
    <property type="match status" value="1"/>
</dbReference>
<gene>
    <name evidence="1" type="ORF">J2S57_006170</name>
</gene>
<keyword evidence="2" id="KW-1185">Reference proteome</keyword>
<accession>A0ABT9PCI3</accession>
<dbReference type="EMBL" id="JAUSQZ010000001">
    <property type="protein sequence ID" value="MDP9830421.1"/>
    <property type="molecule type" value="Genomic_DNA"/>
</dbReference>
<dbReference type="RefSeq" id="WP_307249492.1">
    <property type="nucleotide sequence ID" value="NZ_JAUSQZ010000001.1"/>
</dbReference>
<evidence type="ECO:0008006" key="3">
    <source>
        <dbReference type="Google" id="ProtNLM"/>
    </source>
</evidence>
<evidence type="ECO:0000313" key="1">
    <source>
        <dbReference type="EMBL" id="MDP9830421.1"/>
    </source>
</evidence>
<proteinExistence type="predicted"/>
<dbReference type="InterPro" id="IPR009097">
    <property type="entry name" value="Cyclic_Pdiesterase"/>
</dbReference>
<comment type="caution">
    <text evidence="1">The sequence shown here is derived from an EMBL/GenBank/DDBJ whole genome shotgun (WGS) entry which is preliminary data.</text>
</comment>
<protein>
    <recommendedName>
        <fullName evidence="3">2'-5' RNA ligase</fullName>
    </recommendedName>
</protein>
<dbReference type="Gene3D" id="3.90.1140.10">
    <property type="entry name" value="Cyclic phosphodiesterase"/>
    <property type="match status" value="1"/>
</dbReference>
<dbReference type="Proteomes" id="UP001235712">
    <property type="component" value="Unassembled WGS sequence"/>
</dbReference>
<organism evidence="1 2">
    <name type="scientific">Kineosporia succinea</name>
    <dbReference type="NCBI Taxonomy" id="84632"/>
    <lineage>
        <taxon>Bacteria</taxon>
        <taxon>Bacillati</taxon>
        <taxon>Actinomycetota</taxon>
        <taxon>Actinomycetes</taxon>
        <taxon>Kineosporiales</taxon>
        <taxon>Kineosporiaceae</taxon>
        <taxon>Kineosporia</taxon>
    </lineage>
</organism>
<reference evidence="1 2" key="1">
    <citation type="submission" date="2023-07" db="EMBL/GenBank/DDBJ databases">
        <title>Sequencing the genomes of 1000 actinobacteria strains.</title>
        <authorList>
            <person name="Klenk H.-P."/>
        </authorList>
    </citation>
    <scope>NUCLEOTIDE SEQUENCE [LARGE SCALE GENOMIC DNA]</scope>
    <source>
        <strain evidence="1 2">DSM 44388</strain>
    </source>
</reference>